<keyword evidence="3" id="KW-0378">Hydrolase</keyword>
<dbReference type="InterPro" id="IPR000587">
    <property type="entry name" value="Creatinase_N"/>
</dbReference>
<dbReference type="InterPro" id="IPR001131">
    <property type="entry name" value="Peptidase_M24B_aminopep-P_CS"/>
</dbReference>
<dbReference type="RefSeq" id="WP_186902546.1">
    <property type="nucleotide sequence ID" value="NZ_JACOGD010000002.1"/>
</dbReference>
<evidence type="ECO:0000259" key="6">
    <source>
        <dbReference type="Pfam" id="PF00557"/>
    </source>
</evidence>
<comment type="caution">
    <text evidence="8">The sequence shown here is derived from an EMBL/GenBank/DDBJ whole genome shotgun (WGS) entry which is preliminary data.</text>
</comment>
<dbReference type="PROSITE" id="PS00491">
    <property type="entry name" value="PROLINE_PEPTIDASE"/>
    <property type="match status" value="1"/>
</dbReference>
<keyword evidence="2 5" id="KW-0479">Metal-binding</keyword>
<dbReference type="EMBL" id="JACOGD010000002">
    <property type="protein sequence ID" value="MBC3930671.1"/>
    <property type="molecule type" value="Genomic_DNA"/>
</dbReference>
<dbReference type="PANTHER" id="PTHR46112:SF3">
    <property type="entry name" value="AMINOPEPTIDASE YPDF"/>
    <property type="match status" value="1"/>
</dbReference>
<dbReference type="Pfam" id="PF01321">
    <property type="entry name" value="Creatinase_N"/>
    <property type="match status" value="1"/>
</dbReference>
<name>A0ABR7A189_9BURK</name>
<dbReference type="InterPro" id="IPR029149">
    <property type="entry name" value="Creatin/AminoP/Spt16_N"/>
</dbReference>
<evidence type="ECO:0000313" key="8">
    <source>
        <dbReference type="EMBL" id="MBC3930671.1"/>
    </source>
</evidence>
<sequence length="407" mass="44621">MPSSQIGGSSAALELADIHARMQLQPVLSQVQPITPQEFQDRVNKAARLMREQGIAALLLPAGSSLYYFTGLRWYPSERLTAAILTPDAQVVFVTPAFEESKLRETLGEQAAIRLWQEEENPALLVSQWLKDLGCDRGPLAIDESTPFFVADALRQALPEQPLINGVVITAECRMHKSAQEIALMQTAKSITLDVQRRAARILREGITSTEVSDFIDSAHRAYGAGPSTFCIVSFGALTAIPHGPDGVQTLREGDNVLIDTGCKVQHYHSDITRSYVFGQPSARQRNIWNLEKEAQEAAFHAAQLGVACEAVDAAARRVLAAAGMSPDYALPGLPHRTGHGIGLDIHEWTYLVRGNTRPLAAGMCFSNEPMICIEGEFGVRLEDHFYMTEQGPRWFTGPSVAVDQPF</sequence>
<dbReference type="PANTHER" id="PTHR46112">
    <property type="entry name" value="AMINOPEPTIDASE"/>
    <property type="match status" value="1"/>
</dbReference>
<keyword evidence="8" id="KW-0031">Aminopeptidase</keyword>
<dbReference type="Proteomes" id="UP000654304">
    <property type="component" value="Unassembled WGS sequence"/>
</dbReference>
<dbReference type="CDD" id="cd01066">
    <property type="entry name" value="APP_MetAP"/>
    <property type="match status" value="1"/>
</dbReference>
<organism evidence="8 9">
    <name type="scientific">Undibacterium curvum</name>
    <dbReference type="NCBI Taxonomy" id="2762294"/>
    <lineage>
        <taxon>Bacteria</taxon>
        <taxon>Pseudomonadati</taxon>
        <taxon>Pseudomonadota</taxon>
        <taxon>Betaproteobacteria</taxon>
        <taxon>Burkholderiales</taxon>
        <taxon>Oxalobacteraceae</taxon>
        <taxon>Undibacterium</taxon>
    </lineage>
</organism>
<protein>
    <submittedName>
        <fullName evidence="8">Aminopeptidase P family protein</fullName>
    </submittedName>
</protein>
<dbReference type="Pfam" id="PF00557">
    <property type="entry name" value="Peptidase_M24"/>
    <property type="match status" value="1"/>
</dbReference>
<evidence type="ECO:0000259" key="7">
    <source>
        <dbReference type="Pfam" id="PF01321"/>
    </source>
</evidence>
<gene>
    <name evidence="8" type="ORF">H8K43_03215</name>
</gene>
<evidence type="ECO:0000256" key="2">
    <source>
        <dbReference type="ARBA" id="ARBA00022723"/>
    </source>
</evidence>
<evidence type="ECO:0000256" key="4">
    <source>
        <dbReference type="ARBA" id="ARBA00023049"/>
    </source>
</evidence>
<comment type="similarity">
    <text evidence="5">Belongs to the peptidase M24B family.</text>
</comment>
<dbReference type="Gene3D" id="3.90.230.10">
    <property type="entry name" value="Creatinase/methionine aminopeptidase superfamily"/>
    <property type="match status" value="1"/>
</dbReference>
<dbReference type="SUPFAM" id="SSF55920">
    <property type="entry name" value="Creatinase/aminopeptidase"/>
    <property type="match status" value="1"/>
</dbReference>
<dbReference type="InterPro" id="IPR036005">
    <property type="entry name" value="Creatinase/aminopeptidase-like"/>
</dbReference>
<accession>A0ABR7A189</accession>
<evidence type="ECO:0000256" key="5">
    <source>
        <dbReference type="RuleBase" id="RU000590"/>
    </source>
</evidence>
<keyword evidence="9" id="KW-1185">Reference proteome</keyword>
<dbReference type="InterPro" id="IPR000994">
    <property type="entry name" value="Pept_M24"/>
</dbReference>
<evidence type="ECO:0000313" key="9">
    <source>
        <dbReference type="Proteomes" id="UP000654304"/>
    </source>
</evidence>
<dbReference type="GO" id="GO:0004177">
    <property type="term" value="F:aminopeptidase activity"/>
    <property type="evidence" value="ECO:0007669"/>
    <property type="project" value="UniProtKB-KW"/>
</dbReference>
<keyword evidence="1" id="KW-0645">Protease</keyword>
<evidence type="ECO:0000256" key="3">
    <source>
        <dbReference type="ARBA" id="ARBA00022801"/>
    </source>
</evidence>
<feature type="domain" description="Creatinase N-terminal" evidence="7">
    <location>
        <begin position="42"/>
        <end position="175"/>
    </location>
</feature>
<dbReference type="Gene3D" id="3.40.350.10">
    <property type="entry name" value="Creatinase/prolidase N-terminal domain"/>
    <property type="match status" value="1"/>
</dbReference>
<reference evidence="8 9" key="1">
    <citation type="submission" date="2020-08" db="EMBL/GenBank/DDBJ databases">
        <title>Novel species isolated from subtropical streams in China.</title>
        <authorList>
            <person name="Lu H."/>
        </authorList>
    </citation>
    <scope>NUCLEOTIDE SEQUENCE [LARGE SCALE GENOMIC DNA]</scope>
    <source>
        <strain evidence="8 9">CY22W</strain>
    </source>
</reference>
<keyword evidence="4" id="KW-0482">Metalloprotease</keyword>
<evidence type="ECO:0000256" key="1">
    <source>
        <dbReference type="ARBA" id="ARBA00022670"/>
    </source>
</evidence>
<feature type="domain" description="Peptidase M24" evidence="6">
    <location>
        <begin position="184"/>
        <end position="390"/>
    </location>
</feature>
<dbReference type="SUPFAM" id="SSF53092">
    <property type="entry name" value="Creatinase/prolidase N-terminal domain"/>
    <property type="match status" value="1"/>
</dbReference>
<dbReference type="InterPro" id="IPR050659">
    <property type="entry name" value="Peptidase_M24B"/>
</dbReference>
<proteinExistence type="inferred from homology"/>